<dbReference type="AlphaFoldDB" id="A0A1E4SQ47"/>
<feature type="domain" description="Ubiquitin-like" evidence="1">
    <location>
        <begin position="62"/>
        <end position="147"/>
    </location>
</feature>
<reference evidence="3" key="1">
    <citation type="submission" date="2016-05" db="EMBL/GenBank/DDBJ databases">
        <title>Comparative genomics of biotechnologically important yeasts.</title>
        <authorList>
            <consortium name="DOE Joint Genome Institute"/>
            <person name="Riley R."/>
            <person name="Haridas S."/>
            <person name="Wolfe K.H."/>
            <person name="Lopes M.R."/>
            <person name="Hittinger C.T."/>
            <person name="Goker M."/>
            <person name="Salamov A."/>
            <person name="Wisecaver J."/>
            <person name="Long T.M."/>
            <person name="Aerts A.L."/>
            <person name="Barry K."/>
            <person name="Choi C."/>
            <person name="Clum A."/>
            <person name="Coughlan A.Y."/>
            <person name="Deshpande S."/>
            <person name="Douglass A.P."/>
            <person name="Hanson S.J."/>
            <person name="Klenk H.-P."/>
            <person name="Labutti K."/>
            <person name="Lapidus A."/>
            <person name="Lindquist E."/>
            <person name="Lipzen A."/>
            <person name="Meier-Kolthoff J.P."/>
            <person name="Ohm R.A."/>
            <person name="Otillar R.P."/>
            <person name="Pangilinan J."/>
            <person name="Peng Y."/>
            <person name="Rokas A."/>
            <person name="Rosa C.A."/>
            <person name="Scheuner C."/>
            <person name="Sibirny A.A."/>
            <person name="Slot J.C."/>
            <person name="Stielow J.B."/>
            <person name="Sun H."/>
            <person name="Kurtzman C.P."/>
            <person name="Blackwell M."/>
            <person name="Grigoriev I.V."/>
            <person name="Jeffries T.W."/>
        </authorList>
    </citation>
    <scope>NUCLEOTIDE SEQUENCE [LARGE SCALE GENOMIC DNA]</scope>
    <source>
        <strain evidence="3">NRRL Y-17324</strain>
    </source>
</reference>
<organism evidence="2 3">
    <name type="scientific">Suhomyces tanzawaensis NRRL Y-17324</name>
    <dbReference type="NCBI Taxonomy" id="984487"/>
    <lineage>
        <taxon>Eukaryota</taxon>
        <taxon>Fungi</taxon>
        <taxon>Dikarya</taxon>
        <taxon>Ascomycota</taxon>
        <taxon>Saccharomycotina</taxon>
        <taxon>Pichiomycetes</taxon>
        <taxon>Debaryomycetaceae</taxon>
        <taxon>Suhomyces</taxon>
    </lineage>
</organism>
<evidence type="ECO:0000259" key="1">
    <source>
        <dbReference type="PROSITE" id="PS50053"/>
    </source>
</evidence>
<dbReference type="InterPro" id="IPR029071">
    <property type="entry name" value="Ubiquitin-like_domsf"/>
</dbReference>
<sequence length="202" mass="21958">MSDEKKFVETFLQLIALADDTAADQFNSTSDYGKIESLGPSLPKLDFDFPKPKQAEDGETKIAVAFKSIKPPYKFSSLVDNVPVSYSIYKLKGDLIETTPVLKEAGVEPANLKFMFKSKVLLDTSILSSLPTLENVSIMVMVSAPEAKPAAPVQAEAADADPEVSEPVVIGAATWAKIHKVLQEDLGAKAQEALEKLQSKWE</sequence>
<dbReference type="SUPFAM" id="SSF54236">
    <property type="entry name" value="Ubiquitin-like"/>
    <property type="match status" value="1"/>
</dbReference>
<dbReference type="GeneID" id="30983349"/>
<proteinExistence type="predicted"/>
<evidence type="ECO:0000313" key="2">
    <source>
        <dbReference type="EMBL" id="ODV81630.1"/>
    </source>
</evidence>
<dbReference type="PROSITE" id="PS50053">
    <property type="entry name" value="UBIQUITIN_2"/>
    <property type="match status" value="1"/>
</dbReference>
<name>A0A1E4SQ47_9ASCO</name>
<evidence type="ECO:0000313" key="3">
    <source>
        <dbReference type="Proteomes" id="UP000094285"/>
    </source>
</evidence>
<dbReference type="RefSeq" id="XP_020066752.1">
    <property type="nucleotide sequence ID" value="XM_020209213.1"/>
</dbReference>
<dbReference type="InterPro" id="IPR000626">
    <property type="entry name" value="Ubiquitin-like_dom"/>
</dbReference>
<gene>
    <name evidence="2" type="ORF">CANTADRAFT_45433</name>
</gene>
<dbReference type="EMBL" id="KV453909">
    <property type="protein sequence ID" value="ODV81630.1"/>
    <property type="molecule type" value="Genomic_DNA"/>
</dbReference>
<dbReference type="OrthoDB" id="4067208at2759"/>
<dbReference type="Proteomes" id="UP000094285">
    <property type="component" value="Unassembled WGS sequence"/>
</dbReference>
<keyword evidence="3" id="KW-1185">Reference proteome</keyword>
<dbReference type="Gene3D" id="3.10.20.90">
    <property type="entry name" value="Phosphatidylinositol 3-kinase Catalytic Subunit, Chain A, domain 1"/>
    <property type="match status" value="1"/>
</dbReference>
<accession>A0A1E4SQ47</accession>
<protein>
    <recommendedName>
        <fullName evidence="1">Ubiquitin-like domain-containing protein</fullName>
    </recommendedName>
</protein>